<dbReference type="InterPro" id="IPR019888">
    <property type="entry name" value="Tscrpt_reg_AsnC-like"/>
</dbReference>
<dbReference type="RefSeq" id="WP_209705969.1">
    <property type="nucleotide sequence ID" value="NZ_JAFIDA010000001.1"/>
</dbReference>
<evidence type="ECO:0000256" key="1">
    <source>
        <dbReference type="ARBA" id="ARBA00023015"/>
    </source>
</evidence>
<dbReference type="Gene3D" id="3.30.70.920">
    <property type="match status" value="1"/>
</dbReference>
<evidence type="ECO:0000256" key="2">
    <source>
        <dbReference type="ARBA" id="ARBA00023125"/>
    </source>
</evidence>
<dbReference type="AlphaFoldDB" id="A0A940PUH0"/>
<dbReference type="SUPFAM" id="SSF46785">
    <property type="entry name" value="Winged helix' DNA-binding domain"/>
    <property type="match status" value="1"/>
</dbReference>
<evidence type="ECO:0000313" key="5">
    <source>
        <dbReference type="EMBL" id="MBP1327177.1"/>
    </source>
</evidence>
<reference evidence="5" key="1">
    <citation type="submission" date="2021-02" db="EMBL/GenBank/DDBJ databases">
        <title>Sequencing the genomes of 1000 actinobacteria strains.</title>
        <authorList>
            <person name="Klenk H.-P."/>
        </authorList>
    </citation>
    <scope>NUCLEOTIDE SEQUENCE</scope>
    <source>
        <strain evidence="5">DSM 22850</strain>
    </source>
</reference>
<accession>A0A940PUH0</accession>
<keyword evidence="6" id="KW-1185">Reference proteome</keyword>
<comment type="caution">
    <text evidence="5">The sequence shown here is derived from an EMBL/GenBank/DDBJ whole genome shotgun (WGS) entry which is preliminary data.</text>
</comment>
<dbReference type="SUPFAM" id="SSF54909">
    <property type="entry name" value="Dimeric alpha+beta barrel"/>
    <property type="match status" value="1"/>
</dbReference>
<evidence type="ECO:0000259" key="4">
    <source>
        <dbReference type="PROSITE" id="PS50956"/>
    </source>
</evidence>
<organism evidence="5 6">
    <name type="scientific">Leucobacter exalbidus</name>
    <dbReference type="NCBI Taxonomy" id="662960"/>
    <lineage>
        <taxon>Bacteria</taxon>
        <taxon>Bacillati</taxon>
        <taxon>Actinomycetota</taxon>
        <taxon>Actinomycetes</taxon>
        <taxon>Micrococcales</taxon>
        <taxon>Microbacteriaceae</taxon>
        <taxon>Leucobacter</taxon>
    </lineage>
</organism>
<dbReference type="PANTHER" id="PTHR30154:SF34">
    <property type="entry name" value="TRANSCRIPTIONAL REGULATOR AZLB"/>
    <property type="match status" value="1"/>
</dbReference>
<keyword evidence="1" id="KW-0805">Transcription regulation</keyword>
<dbReference type="PRINTS" id="PR00033">
    <property type="entry name" value="HTHASNC"/>
</dbReference>
<evidence type="ECO:0000313" key="6">
    <source>
        <dbReference type="Proteomes" id="UP000675163"/>
    </source>
</evidence>
<dbReference type="PROSITE" id="PS50956">
    <property type="entry name" value="HTH_ASNC_2"/>
    <property type="match status" value="1"/>
</dbReference>
<gene>
    <name evidence="5" type="ORF">JOF28_002409</name>
</gene>
<dbReference type="Pfam" id="PF13404">
    <property type="entry name" value="HTH_AsnC-type"/>
    <property type="match status" value="1"/>
</dbReference>
<dbReference type="EMBL" id="JAFIDA010000001">
    <property type="protein sequence ID" value="MBP1327177.1"/>
    <property type="molecule type" value="Genomic_DNA"/>
</dbReference>
<evidence type="ECO:0000256" key="3">
    <source>
        <dbReference type="ARBA" id="ARBA00023163"/>
    </source>
</evidence>
<dbReference type="InterPro" id="IPR036388">
    <property type="entry name" value="WH-like_DNA-bd_sf"/>
</dbReference>
<dbReference type="SMART" id="SM00344">
    <property type="entry name" value="HTH_ASNC"/>
    <property type="match status" value="1"/>
</dbReference>
<dbReference type="InterPro" id="IPR019887">
    <property type="entry name" value="Tscrpt_reg_AsnC/Lrp_C"/>
</dbReference>
<dbReference type="PANTHER" id="PTHR30154">
    <property type="entry name" value="LEUCINE-RESPONSIVE REGULATORY PROTEIN"/>
    <property type="match status" value="1"/>
</dbReference>
<proteinExistence type="predicted"/>
<feature type="domain" description="HTH asnC-type" evidence="4">
    <location>
        <begin position="1"/>
        <end position="62"/>
    </location>
</feature>
<dbReference type="Proteomes" id="UP000675163">
    <property type="component" value="Unassembled WGS sequence"/>
</dbReference>
<sequence>MDAIDREILHELQISGRESATTLAQHVGLTVAPTLRRMKELEASGVIRGYHADVDPERVGLSFEAIVFVQLNLTDGPTIREFERQVDEQPQVVEGQRLFGDIDYLLRVLAPDLMSYQRFFDEVLSGLPGVRKITSTIVMKTLKAPIVVPV</sequence>
<dbReference type="Gene3D" id="1.10.10.10">
    <property type="entry name" value="Winged helix-like DNA-binding domain superfamily/Winged helix DNA-binding domain"/>
    <property type="match status" value="1"/>
</dbReference>
<name>A0A940PUH0_9MICO</name>
<dbReference type="GO" id="GO:0005829">
    <property type="term" value="C:cytosol"/>
    <property type="evidence" value="ECO:0007669"/>
    <property type="project" value="TreeGrafter"/>
</dbReference>
<dbReference type="InterPro" id="IPR000485">
    <property type="entry name" value="AsnC-type_HTH_dom"/>
</dbReference>
<dbReference type="GO" id="GO:0043565">
    <property type="term" value="F:sequence-specific DNA binding"/>
    <property type="evidence" value="ECO:0007669"/>
    <property type="project" value="InterPro"/>
</dbReference>
<dbReference type="InterPro" id="IPR036390">
    <property type="entry name" value="WH_DNA-bd_sf"/>
</dbReference>
<keyword evidence="3" id="KW-0804">Transcription</keyword>
<keyword evidence="2 5" id="KW-0238">DNA-binding</keyword>
<dbReference type="Pfam" id="PF01037">
    <property type="entry name" value="AsnC_trans_reg"/>
    <property type="match status" value="1"/>
</dbReference>
<dbReference type="GO" id="GO:0043200">
    <property type="term" value="P:response to amino acid"/>
    <property type="evidence" value="ECO:0007669"/>
    <property type="project" value="TreeGrafter"/>
</dbReference>
<dbReference type="InterPro" id="IPR011008">
    <property type="entry name" value="Dimeric_a/b-barrel"/>
</dbReference>
<protein>
    <submittedName>
        <fullName evidence="5">DNA-binding Lrp family transcriptional regulator</fullName>
    </submittedName>
</protein>